<dbReference type="HOGENOM" id="CLU_033581_0_0_9"/>
<evidence type="ECO:0000256" key="2">
    <source>
        <dbReference type="ARBA" id="ARBA00022603"/>
    </source>
</evidence>
<dbReference type="InterPro" id="IPR038601">
    <property type="entry name" value="MttB-like_sf"/>
</dbReference>
<evidence type="ECO:0000256" key="3">
    <source>
        <dbReference type="ARBA" id="ARBA00022679"/>
    </source>
</evidence>
<dbReference type="GO" id="GO:0008168">
    <property type="term" value="F:methyltransferase activity"/>
    <property type="evidence" value="ECO:0007669"/>
    <property type="project" value="UniProtKB-KW"/>
</dbReference>
<evidence type="ECO:0000313" key="5">
    <source>
        <dbReference type="Proteomes" id="UP000004416"/>
    </source>
</evidence>
<accession>G9XGQ7</accession>
<dbReference type="Gene3D" id="3.20.20.480">
    <property type="entry name" value="Trimethylamine methyltransferase-like"/>
    <property type="match status" value="1"/>
</dbReference>
<comment type="similarity">
    <text evidence="1">Belongs to the trimethylamine methyltransferase family.</text>
</comment>
<dbReference type="InterPro" id="IPR010426">
    <property type="entry name" value="MTTB_MeTrfase"/>
</dbReference>
<dbReference type="AlphaFoldDB" id="G9XGQ7"/>
<protein>
    <submittedName>
        <fullName evidence="4">Trimethylamine methyltransferase</fullName>
    </submittedName>
</protein>
<dbReference type="EMBL" id="AFZX01000005">
    <property type="protein sequence ID" value="EHL09092.1"/>
    <property type="molecule type" value="Genomic_DNA"/>
</dbReference>
<sequence>MIFRRSVMKLNYEFAAKSELDLIHEKTLKLLAEIGVVFESEKAVDVFKAHGARTEGKTVFISEKMLTGALETVPRSFTWEGRKSSVEVGKGSISIPAYGPIYLYQNNEITDITPQDFVNFHKLHETSDVIQAANPNVMEPAQVPKLLRAKYQMATALLYSTKPCMGLVSGEEDARMSIQLTKRFYGRDKANVLLGLINTAAPLHVGKDMCEALMVYAEEGQGQVIVGGGISGLTAPPSLASMILIANAASLAGIVLAQLVNPGTPVVYSISGSGADLRYNVPAVGNPECALYSMLNRDMRRYYKVPVRGGGLLTDAKQIDYQCGYETFMSGMATYVADCDIVIHACGIMDTFNTISYEKFMLDEELTRSLKWFLKGISITEDEFCYDLIKQKGPGGHFMGRTTKMFRDNFIFTEIANKDSVQNWAKSGKQTVEERAAKAYKKRLEEYILPEMTQEQFALLKENIPAELLREKD</sequence>
<evidence type="ECO:0000313" key="4">
    <source>
        <dbReference type="EMBL" id="EHL09092.1"/>
    </source>
</evidence>
<dbReference type="Pfam" id="PF06253">
    <property type="entry name" value="MTTB"/>
    <property type="match status" value="1"/>
</dbReference>
<gene>
    <name evidence="4" type="ORF">HMPREF0322_00123</name>
</gene>
<keyword evidence="3 4" id="KW-0808">Transferase</keyword>
<dbReference type="GO" id="GO:0032259">
    <property type="term" value="P:methylation"/>
    <property type="evidence" value="ECO:0007669"/>
    <property type="project" value="UniProtKB-KW"/>
</dbReference>
<comment type="caution">
    <text evidence="4">The sequence shown here is derived from an EMBL/GenBank/DDBJ whole genome shotgun (WGS) entry which is preliminary data.</text>
</comment>
<dbReference type="Proteomes" id="UP000004416">
    <property type="component" value="Unassembled WGS sequence"/>
</dbReference>
<dbReference type="PATRIC" id="fig|537010.4.peg.115"/>
<proteinExistence type="inferred from homology"/>
<organism evidence="4 5">
    <name type="scientific">Desulfitobacterium hafniense DP7</name>
    <dbReference type="NCBI Taxonomy" id="537010"/>
    <lineage>
        <taxon>Bacteria</taxon>
        <taxon>Bacillati</taxon>
        <taxon>Bacillota</taxon>
        <taxon>Clostridia</taxon>
        <taxon>Eubacteriales</taxon>
        <taxon>Desulfitobacteriaceae</taxon>
        <taxon>Desulfitobacterium</taxon>
    </lineage>
</organism>
<name>G9XGQ7_DESHA</name>
<reference evidence="4 5" key="1">
    <citation type="submission" date="2011-08" db="EMBL/GenBank/DDBJ databases">
        <authorList>
            <person name="Weinstock G."/>
            <person name="Sodergren E."/>
            <person name="Clifton S."/>
            <person name="Fulton L."/>
            <person name="Fulton B."/>
            <person name="Courtney L."/>
            <person name="Fronick C."/>
            <person name="Harrison M."/>
            <person name="Strong C."/>
            <person name="Farmer C."/>
            <person name="Delahaunty K."/>
            <person name="Markovic C."/>
            <person name="Hall O."/>
            <person name="Minx P."/>
            <person name="Tomlinson C."/>
            <person name="Mitreva M."/>
            <person name="Hou S."/>
            <person name="Chen J."/>
            <person name="Wollam A."/>
            <person name="Pepin K.H."/>
            <person name="Johnson M."/>
            <person name="Bhonagiri V."/>
            <person name="Zhang X."/>
            <person name="Suruliraj S."/>
            <person name="Warren W."/>
            <person name="Chinwalla A."/>
            <person name="Mardis E.R."/>
            <person name="Wilson R.K."/>
        </authorList>
    </citation>
    <scope>NUCLEOTIDE SEQUENCE [LARGE SCALE GENOMIC DNA]</scope>
    <source>
        <strain evidence="4 5">DP7</strain>
    </source>
</reference>
<keyword evidence="2 4" id="KW-0489">Methyltransferase</keyword>
<dbReference type="GO" id="GO:0015948">
    <property type="term" value="P:methanogenesis"/>
    <property type="evidence" value="ECO:0007669"/>
    <property type="project" value="InterPro"/>
</dbReference>
<evidence type="ECO:0000256" key="1">
    <source>
        <dbReference type="ARBA" id="ARBA00007137"/>
    </source>
</evidence>